<evidence type="ECO:0000313" key="3">
    <source>
        <dbReference type="Proteomes" id="UP000818323"/>
    </source>
</evidence>
<dbReference type="RefSeq" id="WP_161725652.1">
    <property type="nucleotide sequence ID" value="NZ_JAAAXI010000022.1"/>
</dbReference>
<proteinExistence type="predicted"/>
<name>A0ABW9Z2A8_9HYPH</name>
<comment type="caution">
    <text evidence="2">The sequence shown here is derived from an EMBL/GenBank/DDBJ whole genome shotgun (WGS) entry which is preliminary data.</text>
</comment>
<evidence type="ECO:0000313" key="2">
    <source>
        <dbReference type="EMBL" id="NBJ26799.1"/>
    </source>
</evidence>
<feature type="chain" id="PRO_5045538874" description="DUF2946 domain-containing protein" evidence="1">
    <location>
        <begin position="25"/>
        <end position="122"/>
    </location>
</feature>
<keyword evidence="3" id="KW-1185">Reference proteome</keyword>
<protein>
    <recommendedName>
        <fullName evidence="4">DUF2946 domain-containing protein</fullName>
    </recommendedName>
</protein>
<feature type="signal peptide" evidence="1">
    <location>
        <begin position="1"/>
        <end position="24"/>
    </location>
</feature>
<keyword evidence="1" id="KW-0732">Signal</keyword>
<dbReference type="EMBL" id="JAAAXJ010000019">
    <property type="protein sequence ID" value="NBJ26799.1"/>
    <property type="molecule type" value="Genomic_DNA"/>
</dbReference>
<gene>
    <name evidence="2" type="ORF">GR303_20890</name>
</gene>
<reference evidence="2 3" key="1">
    <citation type="submission" date="2020-01" db="EMBL/GenBank/DDBJ databases">
        <title>Microvirga sp. nov., an arsenate reduction bacterium isolated from Tibet hotspring sediments.</title>
        <authorList>
            <person name="Yuan C.-G."/>
        </authorList>
    </citation>
    <scope>NUCLEOTIDE SEQUENCE [LARGE SCALE GENOMIC DNA]</scope>
    <source>
        <strain evidence="2 3">SYSU G3D203</strain>
    </source>
</reference>
<dbReference type="Proteomes" id="UP000818323">
    <property type="component" value="Unassembled WGS sequence"/>
</dbReference>
<evidence type="ECO:0000256" key="1">
    <source>
        <dbReference type="SAM" id="SignalP"/>
    </source>
</evidence>
<evidence type="ECO:0008006" key="4">
    <source>
        <dbReference type="Google" id="ProtNLM"/>
    </source>
</evidence>
<organism evidence="2 3">
    <name type="scientific">Microvirga arsenatis</name>
    <dbReference type="NCBI Taxonomy" id="2692265"/>
    <lineage>
        <taxon>Bacteria</taxon>
        <taxon>Pseudomonadati</taxon>
        <taxon>Pseudomonadota</taxon>
        <taxon>Alphaproteobacteria</taxon>
        <taxon>Hyphomicrobiales</taxon>
        <taxon>Methylobacteriaceae</taxon>
        <taxon>Microvirga</taxon>
    </lineage>
</organism>
<accession>A0ABW9Z2A8</accession>
<sequence length="122" mass="12878">MANLLRLVLTRLLIAMIAIAPASASWHGAAQAAVQDPAWHSDVMQGGHKQAVHRRPDHKHFAPAKAHGAGQICCHPACTMAAAPSPGVPAQAFLLSAPLRVAPDRIPLPRFSSGLDRPPKLV</sequence>